<protein>
    <submittedName>
        <fullName evidence="2">Tubulin-like protein CetZ</fullName>
    </submittedName>
</protein>
<dbReference type="Proteomes" id="UP000237798">
    <property type="component" value="Unassembled WGS sequence"/>
</dbReference>
<dbReference type="Pfam" id="PF00091">
    <property type="entry name" value="Tubulin"/>
    <property type="match status" value="1"/>
</dbReference>
<dbReference type="EMBL" id="PVXP01000094">
    <property type="protein sequence ID" value="PRR79801.1"/>
    <property type="molecule type" value="Genomic_DNA"/>
</dbReference>
<dbReference type="InterPro" id="IPR036525">
    <property type="entry name" value="Tubulin/FtsZ_GTPase_sf"/>
</dbReference>
<gene>
    <name evidence="2" type="primary">cetZ</name>
    <name evidence="2" type="ORF">CLLU_34280</name>
</gene>
<reference evidence="2 3" key="1">
    <citation type="submission" date="2018-03" db="EMBL/GenBank/DDBJ databases">
        <title>Genome sequence of Clostridium luticellarii DSM 29923.</title>
        <authorList>
            <person name="Poehlein A."/>
            <person name="Daniel R."/>
        </authorList>
    </citation>
    <scope>NUCLEOTIDE SEQUENCE [LARGE SCALE GENOMIC DNA]</scope>
    <source>
        <strain evidence="2 3">DSM 29923</strain>
    </source>
</reference>
<sequence length="357" mass="39946">MEKGKMLLVSLGQGAGNIVDGLLSRNSRYNGLFINSSLFDIKPLKNADITKNVYLYPGTDGSGRDRTKSKEMIKDNANAIGTLLSKYPLIEAVVVFTTMAGGTGSGAVKTFVQIVKKVLPNSKVNVVAILPSLKEDELAFKNTIECWNDINNIMDLINDVKFVDNNKRNTYKEINNEVIESLDLAYNIIGIHAYGTIDNKDSFRINTADGSGLVLKLYDGLKDVKTAVDLAIKNSVFVQPDIYDCDYLGINLKIDGYDPYEVTKLFEVYRSTYITYNNKNNIVVLGGCETPTESINLIKMALEDKNKRKLSRNKKRSVIIDLDTDNKEKEELDVLNNNELNNLLEDNYRGRPQICVK</sequence>
<comment type="caution">
    <text evidence="2">The sequence shown here is derived from an EMBL/GenBank/DDBJ whole genome shotgun (WGS) entry which is preliminary data.</text>
</comment>
<dbReference type="InterPro" id="IPR003008">
    <property type="entry name" value="Tubulin_FtsZ_GTPase"/>
</dbReference>
<dbReference type="GO" id="GO:0005525">
    <property type="term" value="F:GTP binding"/>
    <property type="evidence" value="ECO:0007669"/>
    <property type="project" value="InterPro"/>
</dbReference>
<keyword evidence="3" id="KW-1185">Reference proteome</keyword>
<evidence type="ECO:0000313" key="2">
    <source>
        <dbReference type="EMBL" id="PRR79801.1"/>
    </source>
</evidence>
<dbReference type="AlphaFoldDB" id="A0A2T0B7D7"/>
<evidence type="ECO:0000259" key="1">
    <source>
        <dbReference type="Pfam" id="PF00091"/>
    </source>
</evidence>
<feature type="domain" description="Tubulin/FtsZ GTPase" evidence="1">
    <location>
        <begin position="57"/>
        <end position="157"/>
    </location>
</feature>
<organism evidence="2 3">
    <name type="scientific">Clostridium luticellarii</name>
    <dbReference type="NCBI Taxonomy" id="1691940"/>
    <lineage>
        <taxon>Bacteria</taxon>
        <taxon>Bacillati</taxon>
        <taxon>Bacillota</taxon>
        <taxon>Clostridia</taxon>
        <taxon>Eubacteriales</taxon>
        <taxon>Clostridiaceae</taxon>
        <taxon>Clostridium</taxon>
    </lineage>
</organism>
<dbReference type="SUPFAM" id="SSF52490">
    <property type="entry name" value="Tubulin nucleotide-binding domain-like"/>
    <property type="match status" value="1"/>
</dbReference>
<dbReference type="OrthoDB" id="1883592at2"/>
<dbReference type="Gene3D" id="3.30.1330.150">
    <property type="match status" value="1"/>
</dbReference>
<accession>A0A2T0B7D7</accession>
<name>A0A2T0B7D7_9CLOT</name>
<dbReference type="RefSeq" id="WP_106010964.1">
    <property type="nucleotide sequence ID" value="NZ_PVXP01000094.1"/>
</dbReference>
<proteinExistence type="predicted"/>
<dbReference type="Gene3D" id="3.40.50.1440">
    <property type="entry name" value="Tubulin/FtsZ, GTPase domain"/>
    <property type="match status" value="1"/>
</dbReference>
<evidence type="ECO:0000313" key="3">
    <source>
        <dbReference type="Proteomes" id="UP000237798"/>
    </source>
</evidence>